<evidence type="ECO:0000256" key="2">
    <source>
        <dbReference type="ARBA" id="ARBA00005573"/>
    </source>
</evidence>
<dbReference type="PANTHER" id="PTHR13373:SF21">
    <property type="entry name" value="NUCLEAR PORE COMPLEX PROTEIN NUP85"/>
    <property type="match status" value="1"/>
</dbReference>
<comment type="subunit">
    <text evidence="9">Component of the nuclear pore complex (NPC).</text>
</comment>
<dbReference type="GO" id="GO:0031080">
    <property type="term" value="C:nuclear pore outer ring"/>
    <property type="evidence" value="ECO:0007669"/>
    <property type="project" value="TreeGrafter"/>
</dbReference>
<evidence type="ECO:0000256" key="10">
    <source>
        <dbReference type="SAM" id="Coils"/>
    </source>
</evidence>
<feature type="region of interest" description="Disordered" evidence="11">
    <location>
        <begin position="517"/>
        <end position="536"/>
    </location>
</feature>
<protein>
    <recommendedName>
        <fullName evidence="9">Nuclear pore complex protein Nup85</fullName>
    </recommendedName>
</protein>
<dbReference type="AlphaFoldDB" id="A0A427YS73"/>
<keyword evidence="7 9" id="KW-0906">Nuclear pore complex</keyword>
<accession>A0A427YS73</accession>
<comment type="caution">
    <text evidence="12">The sequence shown here is derived from an EMBL/GenBank/DDBJ whole genome shotgun (WGS) entry which is preliminary data.</text>
</comment>
<evidence type="ECO:0000256" key="9">
    <source>
        <dbReference type="RuleBase" id="RU365073"/>
    </source>
</evidence>
<keyword evidence="9" id="KW-0472">Membrane</keyword>
<sequence length="814" mass="90026">MSGQYEADGQGTSATCHLNPPAFKGRDARSKWMSSGRTLDTAVSPTGREIAAWVAPKPSEDANQPPKIPEPSSSLSDRTIYFACPSTLPSPLASFYTDTYTLFTSLQKIVASSIRLPIPGGGLDAGGFGVAEVWDKQGNLVGVEGLIGPPGSETVGHMRRLVMMYLEELLKLRESDGIDDELRSRYETVYNVFQLAATLYLPQDGRGEGLLGEELLDWLNDVDPQPDNSQGNEIMQSRNPWEHPSFWPYITRCILRGFQLPAASLLRTLQTHPHPPIAELGPLLAAHLTLMPRSHNTTAYPLDHQFLHAHRTWLAKFRAELAAFMGGRGRGRYLDGRKEGGEDWSAWEADIRTVVELMEGKSDRLLEEAADWREAIGAYGVLCDAGLRRDDLPNVTRKILAKVPVDPALVDDVIQSSLCSGDIVKALMGCHDVDLWLAAHLGDVFDKLALIPDDEERFDMSLRDYFLLEYADLLQTNPHHPLLWRVVADYLAAAGDEGRARLRSHIVHIGLGLEKDPKGKSKEVPNGDHPHARADGMDVEGEDTVETDFHHFTELRAVCMELKLEEEWRTIASITADMLVRRGEYGMAATMCLQAEDGYGLSRIAEKIVDAFVQHGEAEFLRQVDTLPPSLLNAAPLALNEMQLEGSGVLVLESHAQTTVSVFASRLAFLSEFRDYLLFMSQGSRDRAAARLVNMLTSGIAPASFWAVLLVESIVLLEDSEILFSSNDTFELLRVLEEVMSNASFAQDDYLGQLALVLVSQRKVGSDQRGDGKAEALLDIKQGMEDAQRKMEEVRLALARNLARALVVGFDNPF</sequence>
<dbReference type="InterPro" id="IPR011502">
    <property type="entry name" value="Nucleoporin_Nup85"/>
</dbReference>
<evidence type="ECO:0000313" key="12">
    <source>
        <dbReference type="EMBL" id="RSH93974.1"/>
    </source>
</evidence>
<evidence type="ECO:0000256" key="3">
    <source>
        <dbReference type="ARBA" id="ARBA00022448"/>
    </source>
</evidence>
<dbReference type="EMBL" id="RSCD01000003">
    <property type="protein sequence ID" value="RSH93974.1"/>
    <property type="molecule type" value="Genomic_DNA"/>
</dbReference>
<dbReference type="GO" id="GO:0017056">
    <property type="term" value="F:structural constituent of nuclear pore"/>
    <property type="evidence" value="ECO:0007669"/>
    <property type="project" value="TreeGrafter"/>
</dbReference>
<dbReference type="PANTHER" id="PTHR13373">
    <property type="entry name" value="FROUNT PROTEIN-RELATED"/>
    <property type="match status" value="1"/>
</dbReference>
<keyword evidence="13" id="KW-1185">Reference proteome</keyword>
<evidence type="ECO:0000256" key="8">
    <source>
        <dbReference type="ARBA" id="ARBA00023242"/>
    </source>
</evidence>
<evidence type="ECO:0000256" key="7">
    <source>
        <dbReference type="ARBA" id="ARBA00023132"/>
    </source>
</evidence>
<keyword evidence="3 9" id="KW-0813">Transport</keyword>
<dbReference type="OrthoDB" id="17644at2759"/>
<name>A0A427YS73_9TREE</name>
<feature type="region of interest" description="Disordered" evidence="11">
    <location>
        <begin position="1"/>
        <end position="41"/>
    </location>
</feature>
<feature type="compositionally biased region" description="Polar residues" evidence="11">
    <location>
        <begin position="32"/>
        <end position="41"/>
    </location>
</feature>
<keyword evidence="5 9" id="KW-0653">Protein transport</keyword>
<evidence type="ECO:0000256" key="6">
    <source>
        <dbReference type="ARBA" id="ARBA00023010"/>
    </source>
</evidence>
<dbReference type="GO" id="GO:0031965">
    <property type="term" value="C:nuclear membrane"/>
    <property type="evidence" value="ECO:0007669"/>
    <property type="project" value="UniProtKB-UniRule"/>
</dbReference>
<evidence type="ECO:0000256" key="5">
    <source>
        <dbReference type="ARBA" id="ARBA00022927"/>
    </source>
</evidence>
<comment type="function">
    <text evidence="9">Functions as a component of the nuclear pore complex (NPC).</text>
</comment>
<organism evidence="12 13">
    <name type="scientific">Saitozyma podzolica</name>
    <dbReference type="NCBI Taxonomy" id="1890683"/>
    <lineage>
        <taxon>Eukaryota</taxon>
        <taxon>Fungi</taxon>
        <taxon>Dikarya</taxon>
        <taxon>Basidiomycota</taxon>
        <taxon>Agaricomycotina</taxon>
        <taxon>Tremellomycetes</taxon>
        <taxon>Tremellales</taxon>
        <taxon>Trimorphomycetaceae</taxon>
        <taxon>Saitozyma</taxon>
    </lineage>
</organism>
<keyword evidence="10" id="KW-0175">Coiled coil</keyword>
<keyword evidence="6 9" id="KW-0811">Translocation</keyword>
<dbReference type="GO" id="GO:0006606">
    <property type="term" value="P:protein import into nucleus"/>
    <property type="evidence" value="ECO:0007669"/>
    <property type="project" value="TreeGrafter"/>
</dbReference>
<dbReference type="Proteomes" id="UP000279259">
    <property type="component" value="Unassembled WGS sequence"/>
</dbReference>
<dbReference type="STRING" id="1890683.A0A427YS73"/>
<gene>
    <name evidence="12" type="ORF">EHS25_006627</name>
</gene>
<proteinExistence type="inferred from homology"/>
<reference evidence="12 13" key="1">
    <citation type="submission" date="2018-11" db="EMBL/GenBank/DDBJ databases">
        <title>Genome sequence of Saitozyma podzolica DSM 27192.</title>
        <authorList>
            <person name="Aliyu H."/>
            <person name="Gorte O."/>
            <person name="Ochsenreither K."/>
        </authorList>
    </citation>
    <scope>NUCLEOTIDE SEQUENCE [LARGE SCALE GENOMIC DNA]</scope>
    <source>
        <strain evidence="12 13">DSM 27192</strain>
    </source>
</reference>
<feature type="region of interest" description="Disordered" evidence="11">
    <location>
        <begin position="55"/>
        <end position="74"/>
    </location>
</feature>
<evidence type="ECO:0000256" key="1">
    <source>
        <dbReference type="ARBA" id="ARBA00004567"/>
    </source>
</evidence>
<keyword evidence="4 9" id="KW-0509">mRNA transport</keyword>
<comment type="subcellular location">
    <subcellularLocation>
        <location evidence="1 9">Nucleus</location>
        <location evidence="1 9">Nuclear pore complex</location>
    </subcellularLocation>
</comment>
<dbReference type="GO" id="GO:0045893">
    <property type="term" value="P:positive regulation of DNA-templated transcription"/>
    <property type="evidence" value="ECO:0007669"/>
    <property type="project" value="TreeGrafter"/>
</dbReference>
<dbReference type="Pfam" id="PF07575">
    <property type="entry name" value="Nucleopor_Nup85"/>
    <property type="match status" value="2"/>
</dbReference>
<comment type="similarity">
    <text evidence="2 9">Belongs to the nucleoporin Nup85 family.</text>
</comment>
<evidence type="ECO:0000256" key="4">
    <source>
        <dbReference type="ARBA" id="ARBA00022816"/>
    </source>
</evidence>
<evidence type="ECO:0000313" key="13">
    <source>
        <dbReference type="Proteomes" id="UP000279259"/>
    </source>
</evidence>
<keyword evidence="8 9" id="KW-0539">Nucleus</keyword>
<dbReference type="GO" id="GO:0006406">
    <property type="term" value="P:mRNA export from nucleus"/>
    <property type="evidence" value="ECO:0007669"/>
    <property type="project" value="TreeGrafter"/>
</dbReference>
<evidence type="ECO:0000256" key="11">
    <source>
        <dbReference type="SAM" id="MobiDB-lite"/>
    </source>
</evidence>
<feature type="coiled-coil region" evidence="10">
    <location>
        <begin position="777"/>
        <end position="804"/>
    </location>
</feature>